<evidence type="ECO:0000313" key="1">
    <source>
        <dbReference type="EMBL" id="OBR85781.1"/>
    </source>
</evidence>
<dbReference type="EMBL" id="KI894030">
    <property type="protein sequence ID" value="OBR85781.1"/>
    <property type="molecule type" value="Genomic_DNA"/>
</dbReference>
<dbReference type="STRING" id="1296121.A0A1A6A6U1"/>
<dbReference type="RefSeq" id="XP_018263623.1">
    <property type="nucleotide sequence ID" value="XM_018406815.1"/>
</dbReference>
<name>A0A1A6A6U1_9TREE</name>
<keyword evidence="3" id="KW-1185">Reference proteome</keyword>
<dbReference type="KEGG" id="kdj:28967192"/>
<organism evidence="1">
    <name type="scientific">Kwoniella dejecticola CBS 10117</name>
    <dbReference type="NCBI Taxonomy" id="1296121"/>
    <lineage>
        <taxon>Eukaryota</taxon>
        <taxon>Fungi</taxon>
        <taxon>Dikarya</taxon>
        <taxon>Basidiomycota</taxon>
        <taxon>Agaricomycotina</taxon>
        <taxon>Tremellomycetes</taxon>
        <taxon>Tremellales</taxon>
        <taxon>Cryptococcaceae</taxon>
        <taxon>Kwoniella</taxon>
    </lineage>
</organism>
<dbReference type="Proteomes" id="UP000078595">
    <property type="component" value="Chromosome 4"/>
</dbReference>
<evidence type="ECO:0000313" key="2">
    <source>
        <dbReference type="EMBL" id="WWC60895.1"/>
    </source>
</evidence>
<sequence>MSINRNITIDDPSPLITYVGNWDGGDHDGDPFVGQYSNSTFHSSYTTGDVAKFDFEGNAIWLFGAFRPNHGYYSVSIDGAEKTYNNGNKTDDVFVQVLYSLRNLQQGKHELVLTNEKGYNGSDARNGYGWLDLDFIMYQTSSSSSSPSSGTGLAQYNDSMVITTGTPRVQLHFPSGTPHPIEISAAKAVRSMNVLTLFCAVMITLLRSARNLG</sequence>
<dbReference type="GeneID" id="28967192"/>
<reference evidence="2" key="3">
    <citation type="submission" date="2024-02" db="EMBL/GenBank/DDBJ databases">
        <title>Comparative genomics of Cryptococcus and Kwoniella reveals pathogenesis evolution and contrasting modes of karyotype evolution via chromosome fusion or intercentromeric recombination.</title>
        <authorList>
            <person name="Coelho M.A."/>
            <person name="David-Palma M."/>
            <person name="Shea T."/>
            <person name="Bowers K."/>
            <person name="McGinley-Smith S."/>
            <person name="Mohammad A.W."/>
            <person name="Gnirke A."/>
            <person name="Yurkov A.M."/>
            <person name="Nowrousian M."/>
            <person name="Sun S."/>
            <person name="Cuomo C.A."/>
            <person name="Heitman J."/>
        </authorList>
    </citation>
    <scope>NUCLEOTIDE SEQUENCE</scope>
    <source>
        <strain evidence="2">CBS 10117</strain>
    </source>
</reference>
<dbReference type="AlphaFoldDB" id="A0A1A6A6U1"/>
<accession>A0A1A6A6U1</accession>
<dbReference type="Gene3D" id="2.60.120.260">
    <property type="entry name" value="Galactose-binding domain-like"/>
    <property type="match status" value="1"/>
</dbReference>
<reference evidence="2" key="2">
    <citation type="submission" date="2013-07" db="EMBL/GenBank/DDBJ databases">
        <authorList>
            <consortium name="The Broad Institute Genome Sequencing Platform"/>
            <person name="Cuomo C."/>
            <person name="Litvintseva A."/>
            <person name="Chen Y."/>
            <person name="Heitman J."/>
            <person name="Sun S."/>
            <person name="Springer D."/>
            <person name="Dromer F."/>
            <person name="Young S.K."/>
            <person name="Zeng Q."/>
            <person name="Gargeya S."/>
            <person name="Fitzgerald M."/>
            <person name="Abouelleil A."/>
            <person name="Alvarado L."/>
            <person name="Berlin A.M."/>
            <person name="Chapman S.B."/>
            <person name="Dewar J."/>
            <person name="Goldberg J."/>
            <person name="Griggs A."/>
            <person name="Gujja S."/>
            <person name="Hansen M."/>
            <person name="Howarth C."/>
            <person name="Imamovic A."/>
            <person name="Larimer J."/>
            <person name="McCowan C."/>
            <person name="Murphy C."/>
            <person name="Pearson M."/>
            <person name="Priest M."/>
            <person name="Roberts A."/>
            <person name="Saif S."/>
            <person name="Shea T."/>
            <person name="Sykes S."/>
            <person name="Wortman J."/>
            <person name="Nusbaum C."/>
            <person name="Birren B."/>
        </authorList>
    </citation>
    <scope>NUCLEOTIDE SEQUENCE</scope>
    <source>
        <strain evidence="2">CBS 10117</strain>
    </source>
</reference>
<dbReference type="OrthoDB" id="2561487at2759"/>
<proteinExistence type="predicted"/>
<evidence type="ECO:0000313" key="3">
    <source>
        <dbReference type="Proteomes" id="UP000078595"/>
    </source>
</evidence>
<gene>
    <name evidence="1" type="ORF">I303_03493</name>
    <name evidence="2" type="ORF">I303_103471</name>
</gene>
<dbReference type="VEuPathDB" id="FungiDB:I303_03493"/>
<protein>
    <submittedName>
        <fullName evidence="1">Uncharacterized protein</fullName>
    </submittedName>
</protein>
<dbReference type="EMBL" id="CP144533">
    <property type="protein sequence ID" value="WWC60895.1"/>
    <property type="molecule type" value="Genomic_DNA"/>
</dbReference>
<reference evidence="1" key="1">
    <citation type="submission" date="2013-07" db="EMBL/GenBank/DDBJ databases">
        <title>The Genome Sequence of Cryptococcus dejecticola CBS10117.</title>
        <authorList>
            <consortium name="The Broad Institute Genome Sequencing Platform"/>
            <person name="Cuomo C."/>
            <person name="Litvintseva A."/>
            <person name="Chen Y."/>
            <person name="Heitman J."/>
            <person name="Sun S."/>
            <person name="Springer D."/>
            <person name="Dromer F."/>
            <person name="Young S.K."/>
            <person name="Zeng Q."/>
            <person name="Gargeya S."/>
            <person name="Fitzgerald M."/>
            <person name="Abouelleil A."/>
            <person name="Alvarado L."/>
            <person name="Berlin A.M."/>
            <person name="Chapman S.B."/>
            <person name="Dewar J."/>
            <person name="Goldberg J."/>
            <person name="Griggs A."/>
            <person name="Gujja S."/>
            <person name="Hansen M."/>
            <person name="Howarth C."/>
            <person name="Imamovic A."/>
            <person name="Larimer J."/>
            <person name="McCowan C."/>
            <person name="Murphy C."/>
            <person name="Pearson M."/>
            <person name="Priest M."/>
            <person name="Roberts A."/>
            <person name="Saif S."/>
            <person name="Shea T."/>
            <person name="Sykes S."/>
            <person name="Wortman J."/>
            <person name="Nusbaum C."/>
            <person name="Birren B."/>
        </authorList>
    </citation>
    <scope>NUCLEOTIDE SEQUENCE [LARGE SCALE GENOMIC DNA]</scope>
    <source>
        <strain evidence="1">CBS 10117</strain>
    </source>
</reference>